<keyword evidence="3" id="KW-1185">Reference proteome</keyword>
<dbReference type="InterPro" id="IPR001387">
    <property type="entry name" value="Cro/C1-type_HTH"/>
</dbReference>
<dbReference type="RefSeq" id="WP_046766699.1">
    <property type="nucleotide sequence ID" value="NZ_KQ061219.1"/>
</dbReference>
<feature type="domain" description="HTH cro/C1-type" evidence="1">
    <location>
        <begin position="20"/>
        <end position="76"/>
    </location>
</feature>
<dbReference type="CDD" id="cd00093">
    <property type="entry name" value="HTH_XRE"/>
    <property type="match status" value="1"/>
</dbReference>
<protein>
    <submittedName>
        <fullName evidence="2">Helix-turn-helix domain-containing protein</fullName>
    </submittedName>
</protein>
<gene>
    <name evidence="2" type="ORF">SAMN04488563_0330</name>
</gene>
<dbReference type="AlphaFoldDB" id="A0A1H2G751"/>
<dbReference type="EMBL" id="LT629791">
    <property type="protein sequence ID" value="SDU15339.1"/>
    <property type="molecule type" value="Genomic_DNA"/>
</dbReference>
<dbReference type="Proteomes" id="UP000182977">
    <property type="component" value="Chromosome I"/>
</dbReference>
<evidence type="ECO:0000259" key="1">
    <source>
        <dbReference type="PROSITE" id="PS50943"/>
    </source>
</evidence>
<dbReference type="Pfam" id="PF19054">
    <property type="entry name" value="DUF5753"/>
    <property type="match status" value="1"/>
</dbReference>
<accession>A0A1H2G751</accession>
<dbReference type="SMART" id="SM00530">
    <property type="entry name" value="HTH_XRE"/>
    <property type="match status" value="1"/>
</dbReference>
<dbReference type="InterPro" id="IPR010982">
    <property type="entry name" value="Lambda_DNA-bd_dom_sf"/>
</dbReference>
<dbReference type="Pfam" id="PF13560">
    <property type="entry name" value="HTH_31"/>
    <property type="match status" value="1"/>
</dbReference>
<dbReference type="Gene3D" id="1.10.260.40">
    <property type="entry name" value="lambda repressor-like DNA-binding domains"/>
    <property type="match status" value="1"/>
</dbReference>
<evidence type="ECO:0000313" key="2">
    <source>
        <dbReference type="EMBL" id="SDU15339.1"/>
    </source>
</evidence>
<reference evidence="3" key="1">
    <citation type="submission" date="2016-10" db="EMBL/GenBank/DDBJ databases">
        <authorList>
            <person name="Varghese N."/>
            <person name="Submissions S."/>
        </authorList>
    </citation>
    <scope>NUCLEOTIDE SEQUENCE [LARGE SCALE GENOMIC DNA]</scope>
    <source>
        <strain evidence="3">DSM 45079</strain>
    </source>
</reference>
<name>A0A1H2G751_9ACTN</name>
<organism evidence="2 3">
    <name type="scientific">Jiangella alkaliphila</name>
    <dbReference type="NCBI Taxonomy" id="419479"/>
    <lineage>
        <taxon>Bacteria</taxon>
        <taxon>Bacillati</taxon>
        <taxon>Actinomycetota</taxon>
        <taxon>Actinomycetes</taxon>
        <taxon>Jiangellales</taxon>
        <taxon>Jiangellaceae</taxon>
        <taxon>Jiangella</taxon>
    </lineage>
</organism>
<dbReference type="STRING" id="419479.SAMN04488563_0330"/>
<sequence>MAVSPSSSVQQARQLLADRLRELREQAGLTGRDHARACGWHGAKTSRIENNKTAPSADDIQTWCRVTGADDQAADLVESLRAAEGMFVEWRRMERNGLRHAQEAVRPLFERTRRFRAYSSWLIPGMIQTPAYIETVLRAAQRRRDLADDVDQAVTSRLERQRLLTTNGKVFAFLIEESALRTDIANADVMIDQLRHLGDVAGMPNVSLGIVPMRADRGHRPVEGFWIFDSSQVNVELVSGHLTITQQGEVALYADTFAQLAELAVYGNEARALIRAAVNSLSGATE</sequence>
<dbReference type="GO" id="GO:0003677">
    <property type="term" value="F:DNA binding"/>
    <property type="evidence" value="ECO:0007669"/>
    <property type="project" value="InterPro"/>
</dbReference>
<dbReference type="InterPro" id="IPR043917">
    <property type="entry name" value="DUF5753"/>
</dbReference>
<dbReference type="OrthoDB" id="4966777at2"/>
<dbReference type="SUPFAM" id="SSF47413">
    <property type="entry name" value="lambda repressor-like DNA-binding domains"/>
    <property type="match status" value="1"/>
</dbReference>
<proteinExistence type="predicted"/>
<evidence type="ECO:0000313" key="3">
    <source>
        <dbReference type="Proteomes" id="UP000182977"/>
    </source>
</evidence>
<dbReference type="PROSITE" id="PS50943">
    <property type="entry name" value="HTH_CROC1"/>
    <property type="match status" value="1"/>
</dbReference>